<proteinExistence type="inferred from homology"/>
<evidence type="ECO:0000259" key="4">
    <source>
        <dbReference type="Pfam" id="PF25137"/>
    </source>
</evidence>
<dbReference type="PANTHER" id="PTHR11496">
    <property type="entry name" value="ALCOHOL DEHYDROGENASE"/>
    <property type="match status" value="1"/>
</dbReference>
<dbReference type="Proteomes" id="UP000264002">
    <property type="component" value="Unassembled WGS sequence"/>
</dbReference>
<dbReference type="Pfam" id="PF00465">
    <property type="entry name" value="Fe-ADH"/>
    <property type="match status" value="1"/>
</dbReference>
<evidence type="ECO:0000313" key="6">
    <source>
        <dbReference type="Proteomes" id="UP000264002"/>
    </source>
</evidence>
<gene>
    <name evidence="5" type="ORF">DYP60_01910</name>
</gene>
<name>A0A372MJ27_9SPIR</name>
<sequence>MISSLLSPVHILSFTSMQGSALERILRYTAMKPGLLHVSVVTDDAPIQGKQVLIDELAALTPVEVFSQVQPNPRAIDIESMFHDDRFSNTDIILGIGGGSVLDSAKALAMLMTNRGSLESYLQGKPITTRSLPLVLIPTTAGTGSEVTKVGVYSDSTGRKHTLGSPLMSAHTAVLIASLLDSVPPKLCAATGLDALDHALESIWNKNSTDNTRECARDAAHTVLQTIPKLYDATVNNQERSSLQEEMLKASNEAGIAFNLTGTAAGHAISFILSESWHIPHGLSCAFTMLEVFDWAVRDTQNREELAKLGKLMHPEQEKTDDLVFALKSDIASLLSHLEIPRTFKDLSLNLDRNTIRKEFSRVETDAKLHNQTPPLPMEDLYSLLEAKL</sequence>
<dbReference type="RefSeq" id="WP_117329182.1">
    <property type="nucleotide sequence ID" value="NZ_QUWK01000002.1"/>
</dbReference>
<keyword evidence="2" id="KW-0560">Oxidoreductase</keyword>
<dbReference type="GO" id="GO:0004022">
    <property type="term" value="F:alcohol dehydrogenase (NAD+) activity"/>
    <property type="evidence" value="ECO:0007669"/>
    <property type="project" value="TreeGrafter"/>
</dbReference>
<evidence type="ECO:0000259" key="3">
    <source>
        <dbReference type="Pfam" id="PF00465"/>
    </source>
</evidence>
<dbReference type="PANTHER" id="PTHR11496:SF102">
    <property type="entry name" value="ALCOHOL DEHYDROGENASE 4"/>
    <property type="match status" value="1"/>
</dbReference>
<evidence type="ECO:0000256" key="1">
    <source>
        <dbReference type="ARBA" id="ARBA00007358"/>
    </source>
</evidence>
<dbReference type="Pfam" id="PF25137">
    <property type="entry name" value="ADH_Fe_C"/>
    <property type="match status" value="1"/>
</dbReference>
<dbReference type="EMBL" id="QUWK01000002">
    <property type="protein sequence ID" value="RFU95785.1"/>
    <property type="molecule type" value="Genomic_DNA"/>
</dbReference>
<evidence type="ECO:0000313" key="5">
    <source>
        <dbReference type="EMBL" id="RFU95785.1"/>
    </source>
</evidence>
<reference evidence="5 6" key="2">
    <citation type="submission" date="2018-09" db="EMBL/GenBank/DDBJ databases">
        <title>Genome of Sphaerochaeta halotolerans strain 4-11.</title>
        <authorList>
            <person name="Nazina T.N."/>
            <person name="Sokolova D.S."/>
        </authorList>
    </citation>
    <scope>NUCLEOTIDE SEQUENCE [LARGE SCALE GENOMIC DNA]</scope>
    <source>
        <strain evidence="5 6">4-11</strain>
    </source>
</reference>
<dbReference type="CDD" id="cd08551">
    <property type="entry name" value="Fe-ADH"/>
    <property type="match status" value="1"/>
</dbReference>
<reference evidence="6" key="1">
    <citation type="submission" date="2018-08" db="EMBL/GenBank/DDBJ databases">
        <authorList>
            <person name="Grouzdev D.S."/>
            <person name="Krutkina M.S."/>
        </authorList>
    </citation>
    <scope>NUCLEOTIDE SEQUENCE [LARGE SCALE GENOMIC DNA]</scope>
    <source>
        <strain evidence="6">4-11</strain>
    </source>
</reference>
<dbReference type="InterPro" id="IPR039697">
    <property type="entry name" value="Alcohol_dehydrogenase_Fe"/>
</dbReference>
<evidence type="ECO:0000256" key="2">
    <source>
        <dbReference type="ARBA" id="ARBA00023002"/>
    </source>
</evidence>
<organism evidence="5 6">
    <name type="scientific">Sphaerochaeta halotolerans</name>
    <dbReference type="NCBI Taxonomy" id="2293840"/>
    <lineage>
        <taxon>Bacteria</taxon>
        <taxon>Pseudomonadati</taxon>
        <taxon>Spirochaetota</taxon>
        <taxon>Spirochaetia</taxon>
        <taxon>Spirochaetales</taxon>
        <taxon>Sphaerochaetaceae</taxon>
        <taxon>Sphaerochaeta</taxon>
    </lineage>
</organism>
<comment type="similarity">
    <text evidence="1">Belongs to the iron-containing alcohol dehydrogenase family.</text>
</comment>
<dbReference type="InterPro" id="IPR001670">
    <property type="entry name" value="ADH_Fe/GldA"/>
</dbReference>
<dbReference type="AlphaFoldDB" id="A0A372MJ27"/>
<comment type="caution">
    <text evidence="5">The sequence shown here is derived from an EMBL/GenBank/DDBJ whole genome shotgun (WGS) entry which is preliminary data.</text>
</comment>
<feature type="domain" description="Fe-containing alcohol dehydrogenase-like C-terminal" evidence="4">
    <location>
        <begin position="189"/>
        <end position="387"/>
    </location>
</feature>
<dbReference type="Gene3D" id="3.40.50.1970">
    <property type="match status" value="1"/>
</dbReference>
<dbReference type="Gene3D" id="1.20.1090.10">
    <property type="entry name" value="Dehydroquinate synthase-like - alpha domain"/>
    <property type="match status" value="1"/>
</dbReference>
<protein>
    <submittedName>
        <fullName evidence="5">Iron-containing alcohol dehydrogenase</fullName>
    </submittedName>
</protein>
<dbReference type="GO" id="GO:0046872">
    <property type="term" value="F:metal ion binding"/>
    <property type="evidence" value="ECO:0007669"/>
    <property type="project" value="InterPro"/>
</dbReference>
<accession>A0A372MJ27</accession>
<feature type="domain" description="Alcohol dehydrogenase iron-type/glycerol dehydrogenase GldA" evidence="3">
    <location>
        <begin position="34"/>
        <end position="175"/>
    </location>
</feature>
<dbReference type="InterPro" id="IPR056798">
    <property type="entry name" value="ADH_Fe_C"/>
</dbReference>
<dbReference type="SUPFAM" id="SSF56796">
    <property type="entry name" value="Dehydroquinate synthase-like"/>
    <property type="match status" value="1"/>
</dbReference>
<keyword evidence="6" id="KW-1185">Reference proteome</keyword>